<reference evidence="5 6" key="1">
    <citation type="journal article" date="2015" name="Genome Announc.">
        <title>Complete Genome Sequence of a Novel Bacterium within the Family Rhodocyclaceae That Degrades Polycyclic Aromatic Hydrocarbons.</title>
        <authorList>
            <person name="Singleton D.R."/>
            <person name="Dickey A.N."/>
            <person name="Scholl E.H."/>
            <person name="Wright F.A."/>
            <person name="Aitken M.D."/>
        </authorList>
    </citation>
    <scope>NUCLEOTIDE SEQUENCE [LARGE SCALE GENOMIC DNA]</scope>
    <source>
        <strain evidence="6">PG1-Ca6</strain>
    </source>
</reference>
<dbReference type="AlphaFoldDB" id="A0A0C5JBU6"/>
<feature type="domain" description="Transglycosylase SLT" evidence="3">
    <location>
        <begin position="470"/>
        <end position="574"/>
    </location>
</feature>
<dbReference type="SUPFAM" id="SSF53955">
    <property type="entry name" value="Lysozyme-like"/>
    <property type="match status" value="1"/>
</dbReference>
<keyword evidence="2" id="KW-0732">Signal</keyword>
<protein>
    <recommendedName>
        <fullName evidence="7">Lytic transglycosylase</fullName>
    </recommendedName>
</protein>
<dbReference type="Gene3D" id="1.10.530.10">
    <property type="match status" value="1"/>
</dbReference>
<dbReference type="Proteomes" id="UP000061603">
    <property type="component" value="Chromosome"/>
</dbReference>
<dbReference type="GO" id="GO:0004553">
    <property type="term" value="F:hydrolase activity, hydrolyzing O-glycosyl compounds"/>
    <property type="evidence" value="ECO:0007669"/>
    <property type="project" value="InterPro"/>
</dbReference>
<dbReference type="EMBL" id="CP010554">
    <property type="protein sequence ID" value="AJP49318.1"/>
    <property type="molecule type" value="Genomic_DNA"/>
</dbReference>
<evidence type="ECO:0000313" key="5">
    <source>
        <dbReference type="EMBL" id="AJP49318.1"/>
    </source>
</evidence>
<proteinExistence type="inferred from homology"/>
<evidence type="ECO:0000256" key="1">
    <source>
        <dbReference type="ARBA" id="ARBA00007734"/>
    </source>
</evidence>
<dbReference type="PATRIC" id="fig|1565605.3.peg.234"/>
<dbReference type="InterPro" id="IPR008939">
    <property type="entry name" value="Lytic_TGlycosylase_superhlx_U"/>
</dbReference>
<feature type="domain" description="Lytic transglycosylase superhelical linker" evidence="4">
    <location>
        <begin position="391"/>
        <end position="445"/>
    </location>
</feature>
<dbReference type="STRING" id="1565605.PG1C_01115"/>
<dbReference type="PANTHER" id="PTHR37423:SF5">
    <property type="entry name" value="SOLUBLE LYTIC MUREIN TRANSGLYCOSYLASE"/>
    <property type="match status" value="1"/>
</dbReference>
<dbReference type="InterPro" id="IPR012289">
    <property type="entry name" value="Lytic_TGlycosylase_superhlx_L"/>
</dbReference>
<evidence type="ECO:0000256" key="2">
    <source>
        <dbReference type="ARBA" id="ARBA00022729"/>
    </source>
</evidence>
<keyword evidence="6" id="KW-1185">Reference proteome</keyword>
<evidence type="ECO:0000313" key="6">
    <source>
        <dbReference type="Proteomes" id="UP000061603"/>
    </source>
</evidence>
<name>A0A0C5JBU6_9PROT</name>
<dbReference type="SUPFAM" id="SSF48435">
    <property type="entry name" value="Bacterial muramidases"/>
    <property type="match status" value="1"/>
</dbReference>
<evidence type="ECO:0000259" key="4">
    <source>
        <dbReference type="Pfam" id="PF14718"/>
    </source>
</evidence>
<accession>A0A0C5JBU6</accession>
<dbReference type="Gene3D" id="1.25.20.10">
    <property type="entry name" value="Bacterial muramidases"/>
    <property type="match status" value="1"/>
</dbReference>
<dbReference type="InterPro" id="IPR037061">
    <property type="entry name" value="Lytic_TGlycoase_superhlx_L_sf"/>
</dbReference>
<dbReference type="CDD" id="cd13401">
    <property type="entry name" value="Slt70-like"/>
    <property type="match status" value="1"/>
</dbReference>
<dbReference type="InterPro" id="IPR008258">
    <property type="entry name" value="Transglycosylase_SLT_dom_1"/>
</dbReference>
<evidence type="ECO:0000259" key="3">
    <source>
        <dbReference type="Pfam" id="PF01464"/>
    </source>
</evidence>
<dbReference type="Gene3D" id="1.10.1240.20">
    <property type="entry name" value="Lytic transglycosylase, superhelical linker domain"/>
    <property type="match status" value="1"/>
</dbReference>
<sequence>MCFGLSLSGTAGAAPMFSAINDAAFLAARDAVRTGDTARLGKAVAALPVDYVLRPWADYWQLQQQLAEDDDNGIAPFLQTHEGSYLAEKLRDDWLHFLGKKSDWVRFQREFSLLSQPDIALTCYAAQAAGTPQKVRTLWLSSQELPAACMPLVDQLVATGDLTVEEIWQRVRLMLAAGKVGAGRTAAAYLRPEQSFEHGSLEAIAVDPNCYFKRLPPSFAATRRGREMALFALQTLARNDLLAAAARLRSLEEKLPSADTHYAWGQLARLAAGRHLPEALVWYDLAAETPLDEEQTAWQVRAALRAHDWGRVQRVIAAMPAEWAQRPEWIYWQARALTTLGQAEKANALFLRIAGQPNFYGQLASEEMGWTVRLPLQAPPPSPEEIAAGEAHPGLQRALELFRLNMRVEGVREWNWSLRNMNDRALLAAADLARRHAVWDRAISSADRTQDAHNFSLRYLAPYYDQVTSETDAQGVDTAWVYGLMRQESRFVTQANSAVGAKGLMQVMPATARWVAKKIKLANFHPHQMSDIETNVRLGVSYLKLVLESLDKLPVLASAAYNAGPGRARRWRGDQPLEGAIYAETIPLTETRDYVKKVMSNTMYYHLLFNSTPQSLKARLGIVQPAGARDVVDTAVQDLP</sequence>
<dbReference type="HOGENOM" id="CLU_019016_0_0_4"/>
<gene>
    <name evidence="5" type="ORF">PG1C_01115</name>
</gene>
<organism evidence="5 6">
    <name type="scientific">Rugosibacter aromaticivorans</name>
    <dbReference type="NCBI Taxonomy" id="1565605"/>
    <lineage>
        <taxon>Bacteria</taxon>
        <taxon>Pseudomonadati</taxon>
        <taxon>Pseudomonadota</taxon>
        <taxon>Betaproteobacteria</taxon>
        <taxon>Nitrosomonadales</taxon>
        <taxon>Sterolibacteriaceae</taxon>
        <taxon>Rugosibacter</taxon>
    </lineage>
</organism>
<dbReference type="InterPro" id="IPR023346">
    <property type="entry name" value="Lysozyme-like_dom_sf"/>
</dbReference>
<dbReference type="PANTHER" id="PTHR37423">
    <property type="entry name" value="SOLUBLE LYTIC MUREIN TRANSGLYCOSYLASE-RELATED"/>
    <property type="match status" value="1"/>
</dbReference>
<dbReference type="GO" id="GO:0042597">
    <property type="term" value="C:periplasmic space"/>
    <property type="evidence" value="ECO:0007669"/>
    <property type="project" value="InterPro"/>
</dbReference>
<dbReference type="KEGG" id="rbu:PG1C_01115"/>
<evidence type="ECO:0008006" key="7">
    <source>
        <dbReference type="Google" id="ProtNLM"/>
    </source>
</evidence>
<dbReference type="Pfam" id="PF14718">
    <property type="entry name" value="SLT_L"/>
    <property type="match status" value="1"/>
</dbReference>
<dbReference type="Pfam" id="PF01464">
    <property type="entry name" value="SLT"/>
    <property type="match status" value="1"/>
</dbReference>
<comment type="similarity">
    <text evidence="1">Belongs to the transglycosylase Slt family.</text>
</comment>